<reference evidence="5 6" key="1">
    <citation type="submission" date="2023-08" db="EMBL/GenBank/DDBJ databases">
        <title>Implementing the SeqCode for naming new Mesorhizobium species isolated from Vachellia karroo root nodules.</title>
        <authorList>
            <person name="Van Lill M."/>
        </authorList>
    </citation>
    <scope>NUCLEOTIDE SEQUENCE [LARGE SCALE GENOMIC DNA]</scope>
    <source>
        <strain evidence="5 6">VK23A</strain>
    </source>
</reference>
<dbReference type="SFLD" id="SFLDG01129">
    <property type="entry name" value="C1.5:_HAD__Beta-PGM__Phosphata"/>
    <property type="match status" value="1"/>
</dbReference>
<dbReference type="InterPro" id="IPR051600">
    <property type="entry name" value="Beta-PGM-like"/>
</dbReference>
<dbReference type="Pfam" id="PF00702">
    <property type="entry name" value="Hydrolase"/>
    <property type="match status" value="1"/>
</dbReference>
<dbReference type="Proteomes" id="UP001271780">
    <property type="component" value="Unassembled WGS sequence"/>
</dbReference>
<dbReference type="SFLD" id="SFLDS00003">
    <property type="entry name" value="Haloacid_Dehalogenase"/>
    <property type="match status" value="1"/>
</dbReference>
<comment type="cofactor">
    <cofactor evidence="1">
        <name>Mg(2+)</name>
        <dbReference type="ChEBI" id="CHEBI:18420"/>
    </cofactor>
</comment>
<comment type="caution">
    <text evidence="5">The sequence shown here is derived from an EMBL/GenBank/DDBJ whole genome shotgun (WGS) entry which is preliminary data.</text>
</comment>
<dbReference type="CDD" id="cd07526">
    <property type="entry name" value="HAD_BPGM_like"/>
    <property type="match status" value="1"/>
</dbReference>
<evidence type="ECO:0000256" key="2">
    <source>
        <dbReference type="ARBA" id="ARBA00006171"/>
    </source>
</evidence>
<proteinExistence type="inferred from homology"/>
<dbReference type="SUPFAM" id="SSF56784">
    <property type="entry name" value="HAD-like"/>
    <property type="match status" value="1"/>
</dbReference>
<dbReference type="InterPro" id="IPR023214">
    <property type="entry name" value="HAD_sf"/>
</dbReference>
<evidence type="ECO:0000313" key="6">
    <source>
        <dbReference type="Proteomes" id="UP001271780"/>
    </source>
</evidence>
<dbReference type="EC" id="3.1.3.-" evidence="5"/>
<dbReference type="Gene3D" id="3.40.50.1000">
    <property type="entry name" value="HAD superfamily/HAD-like"/>
    <property type="match status" value="1"/>
</dbReference>
<dbReference type="GO" id="GO:0016787">
    <property type="term" value="F:hydrolase activity"/>
    <property type="evidence" value="ECO:0007669"/>
    <property type="project" value="UniProtKB-KW"/>
</dbReference>
<name>A0ABU4X9L7_9HYPH</name>
<dbReference type="EMBL" id="JAVIIZ010000002">
    <property type="protein sequence ID" value="MDX8471491.1"/>
    <property type="molecule type" value="Genomic_DNA"/>
</dbReference>
<dbReference type="InterPro" id="IPR023198">
    <property type="entry name" value="PGP-like_dom2"/>
</dbReference>
<protein>
    <submittedName>
        <fullName evidence="5">HAD family hydrolase</fullName>
        <ecNumber evidence="5">3.1.3.-</ecNumber>
    </submittedName>
</protein>
<dbReference type="InterPro" id="IPR036412">
    <property type="entry name" value="HAD-like_sf"/>
</dbReference>
<keyword evidence="4" id="KW-0460">Magnesium</keyword>
<evidence type="ECO:0000256" key="3">
    <source>
        <dbReference type="ARBA" id="ARBA00022723"/>
    </source>
</evidence>
<gene>
    <name evidence="5" type="ORF">RFM27_05350</name>
</gene>
<dbReference type="SFLD" id="SFLDG01135">
    <property type="entry name" value="C1.5.6:_HAD__Beta-PGM__Phospha"/>
    <property type="match status" value="1"/>
</dbReference>
<dbReference type="NCBIfam" id="TIGR01509">
    <property type="entry name" value="HAD-SF-IA-v3"/>
    <property type="match status" value="1"/>
</dbReference>
<evidence type="ECO:0000256" key="1">
    <source>
        <dbReference type="ARBA" id="ARBA00001946"/>
    </source>
</evidence>
<keyword evidence="5" id="KW-0378">Hydrolase</keyword>
<dbReference type="RefSeq" id="WP_320315962.1">
    <property type="nucleotide sequence ID" value="NZ_JAVIIX010000003.1"/>
</dbReference>
<comment type="similarity">
    <text evidence="2">Belongs to the HAD-like hydrolase superfamily. CbbY/CbbZ/Gph/YieH family.</text>
</comment>
<evidence type="ECO:0000256" key="4">
    <source>
        <dbReference type="ARBA" id="ARBA00022842"/>
    </source>
</evidence>
<dbReference type="InterPro" id="IPR006439">
    <property type="entry name" value="HAD-SF_hydro_IA"/>
</dbReference>
<organism evidence="5 6">
    <name type="scientific">Mesorhizobium dulcispinae</name>
    <dbReference type="NCBI Taxonomy" id="3072316"/>
    <lineage>
        <taxon>Bacteria</taxon>
        <taxon>Pseudomonadati</taxon>
        <taxon>Pseudomonadota</taxon>
        <taxon>Alphaproteobacteria</taxon>
        <taxon>Hyphomicrobiales</taxon>
        <taxon>Phyllobacteriaceae</taxon>
        <taxon>Mesorhizobium</taxon>
    </lineage>
</organism>
<dbReference type="PANTHER" id="PTHR46193:SF10">
    <property type="entry name" value="6-PHOSPHOGLUCONATE PHOSPHATASE"/>
    <property type="match status" value="1"/>
</dbReference>
<dbReference type="Gene3D" id="1.10.150.240">
    <property type="entry name" value="Putative phosphatase, domain 2"/>
    <property type="match status" value="1"/>
</dbReference>
<dbReference type="PANTHER" id="PTHR46193">
    <property type="entry name" value="6-PHOSPHOGLUCONATE PHOSPHATASE"/>
    <property type="match status" value="1"/>
</dbReference>
<keyword evidence="6" id="KW-1185">Reference proteome</keyword>
<sequence length="234" mass="25340">MTDIDLVIFDCDGVLVDSEVIACRVDAEELRKINIPLTDDDVISRFSGVSSKDMKSIIEAEFNTKLPDDFFEKSGKIATDRLKSELREIPGITLAVQSLPYAKCVASSSLPDKIEFCLTKVGLIDRFRPHIFSTSLVKRGKPAPDIFLHAAQVFRASVERCVVVEDSVAGVSAARAAGMRSIGFHGGAHCDAAHPARLRQAGATVLLDHMSGLLPALEELKARGAQPTRPIEAI</sequence>
<accession>A0ABU4X9L7</accession>
<keyword evidence="3" id="KW-0479">Metal-binding</keyword>
<evidence type="ECO:0000313" key="5">
    <source>
        <dbReference type="EMBL" id="MDX8471491.1"/>
    </source>
</evidence>